<evidence type="ECO:0000256" key="2">
    <source>
        <dbReference type="ARBA" id="ARBA00022452"/>
    </source>
</evidence>
<dbReference type="Proteomes" id="UP000740413">
    <property type="component" value="Unassembled WGS sequence"/>
</dbReference>
<dbReference type="InterPro" id="IPR051906">
    <property type="entry name" value="TolC-like"/>
</dbReference>
<gene>
    <name evidence="6" type="ORF">HW347_09915</name>
</gene>
<reference evidence="7" key="2">
    <citation type="submission" date="2023-07" db="EMBL/GenBank/DDBJ databases">
        <title>Zobellia barbeyronii sp. nov., a new marine flavobacterium, isolated from green and red algae.</title>
        <authorList>
            <person name="Nedashkovskaya O.I."/>
            <person name="Otstavnykh N."/>
            <person name="Zhukova N."/>
            <person name="Guzev K."/>
            <person name="Chausova V."/>
            <person name="Tekutyeva L."/>
            <person name="Mikhailov V."/>
            <person name="Isaeva M."/>
        </authorList>
    </citation>
    <scope>NUCLEOTIDE SEQUENCE [LARGE SCALE GENOMIC DNA]</scope>
    <source>
        <strain evidence="7">KMM 6746</strain>
    </source>
</reference>
<dbReference type="Gene3D" id="1.20.1600.10">
    <property type="entry name" value="Outer membrane efflux proteins (OEP)"/>
    <property type="match status" value="1"/>
</dbReference>
<comment type="caution">
    <text evidence="6">The sequence shown here is derived from an EMBL/GenBank/DDBJ whole genome shotgun (WGS) entry which is preliminary data.</text>
</comment>
<evidence type="ECO:0000313" key="6">
    <source>
        <dbReference type="EMBL" id="MBT2161583.1"/>
    </source>
</evidence>
<keyword evidence="5" id="KW-0998">Cell outer membrane</keyword>
<evidence type="ECO:0000256" key="3">
    <source>
        <dbReference type="ARBA" id="ARBA00022692"/>
    </source>
</evidence>
<reference evidence="6 7" key="1">
    <citation type="submission" date="2020-06" db="EMBL/GenBank/DDBJ databases">
        <authorList>
            <person name="Isaeva M.P."/>
            <person name="Chernysheva N.Y."/>
        </authorList>
    </citation>
    <scope>NUCLEOTIDE SEQUENCE [LARGE SCALE GENOMIC DNA]</scope>
    <source>
        <strain evidence="6 7">KMM 6746</strain>
    </source>
</reference>
<keyword evidence="3" id="KW-0812">Transmembrane</keyword>
<evidence type="ECO:0000256" key="1">
    <source>
        <dbReference type="ARBA" id="ARBA00004442"/>
    </source>
</evidence>
<comment type="subcellular location">
    <subcellularLocation>
        <location evidence="1">Cell outer membrane</location>
    </subcellularLocation>
</comment>
<keyword evidence="2" id="KW-1134">Transmembrane beta strand</keyword>
<evidence type="ECO:0000256" key="5">
    <source>
        <dbReference type="ARBA" id="ARBA00023237"/>
    </source>
</evidence>
<protein>
    <submittedName>
        <fullName evidence="6">TolC family protein</fullName>
    </submittedName>
</protein>
<organism evidence="6 7">
    <name type="scientific">Zobellia barbeyronii</name>
    <dbReference type="NCBI Taxonomy" id="2748009"/>
    <lineage>
        <taxon>Bacteria</taxon>
        <taxon>Pseudomonadati</taxon>
        <taxon>Bacteroidota</taxon>
        <taxon>Flavobacteriia</taxon>
        <taxon>Flavobacteriales</taxon>
        <taxon>Flavobacteriaceae</taxon>
        <taxon>Zobellia</taxon>
    </lineage>
</organism>
<evidence type="ECO:0000313" key="7">
    <source>
        <dbReference type="Proteomes" id="UP000740413"/>
    </source>
</evidence>
<keyword evidence="7" id="KW-1185">Reference proteome</keyword>
<dbReference type="RefSeq" id="WP_214611739.1">
    <property type="nucleotide sequence ID" value="NZ_JACATN010000003.1"/>
</dbReference>
<dbReference type="PANTHER" id="PTHR30026">
    <property type="entry name" value="OUTER MEMBRANE PROTEIN TOLC"/>
    <property type="match status" value="1"/>
</dbReference>
<proteinExistence type="predicted"/>
<accession>A0ABS5WDU9</accession>
<dbReference type="SUPFAM" id="SSF56954">
    <property type="entry name" value="Outer membrane efflux proteins (OEP)"/>
    <property type="match status" value="1"/>
</dbReference>
<keyword evidence="4" id="KW-0472">Membrane</keyword>
<dbReference type="EMBL" id="JACATN010000003">
    <property type="protein sequence ID" value="MBT2161583.1"/>
    <property type="molecule type" value="Genomic_DNA"/>
</dbReference>
<name>A0ABS5WDU9_9FLAO</name>
<sequence length="423" mass="48436">MKRRSIILLAIMLLPISWAYSQTLELDYCQERARSLSPIKKQELLYETQANLNIKNLNTLNLPQSRLNGAYNYVSDVLDIGIDIPGLDIAEIPQNQYTLTLDISQKIYDGGYVKNAKKMQEAQLAANVKGMEVDLFEIKGMINTLYFNALVYQENEKLLGTVVDELNKQLKKINSQVENGAMLKSNANILNQQILKIQQQILEVQLGRKAMIDMLSDWIGEPISPNAEFTLPLIADQELSQDISRPEQQYFDLMEENLESQKKVLNAQVLPSLSGIAQLGVGSPNPLNYFETDATEYYVVGARLKWNFWDWKQTSRKKKVLEINKEILSSKKEDFEKKINIASIRDKSSIDTYSQLIEKDKKILELQEDIVRKSYSQFQNGVITSTEYIIEVNKRTEAQLNLQIHGIQKIQSEINYLTTKGNL</sequence>
<dbReference type="PANTHER" id="PTHR30026:SF20">
    <property type="entry name" value="OUTER MEMBRANE PROTEIN TOLC"/>
    <property type="match status" value="1"/>
</dbReference>
<evidence type="ECO:0000256" key="4">
    <source>
        <dbReference type="ARBA" id="ARBA00023136"/>
    </source>
</evidence>